<dbReference type="Proteomes" id="UP000557717">
    <property type="component" value="Unassembled WGS sequence"/>
</dbReference>
<keyword evidence="1" id="KW-0472">Membrane</keyword>
<keyword evidence="1" id="KW-1133">Transmembrane helix</keyword>
<reference evidence="2 3" key="1">
    <citation type="submission" date="2020-08" db="EMBL/GenBank/DDBJ databases">
        <title>Genomic Encyclopedia of Type Strains, Phase IV (KMG-IV): sequencing the most valuable type-strain genomes for metagenomic binning, comparative biology and taxonomic classification.</title>
        <authorList>
            <person name="Goeker M."/>
        </authorList>
    </citation>
    <scope>NUCLEOTIDE SEQUENCE [LARGE SCALE GENOMIC DNA]</scope>
    <source>
        <strain evidence="2 3">YC6886</strain>
    </source>
</reference>
<evidence type="ECO:0000313" key="3">
    <source>
        <dbReference type="Proteomes" id="UP000557717"/>
    </source>
</evidence>
<organism evidence="2 3">
    <name type="scientific">Haloferula luteola</name>
    <dbReference type="NCBI Taxonomy" id="595692"/>
    <lineage>
        <taxon>Bacteria</taxon>
        <taxon>Pseudomonadati</taxon>
        <taxon>Verrucomicrobiota</taxon>
        <taxon>Verrucomicrobiia</taxon>
        <taxon>Verrucomicrobiales</taxon>
        <taxon>Verrucomicrobiaceae</taxon>
        <taxon>Haloferula</taxon>
    </lineage>
</organism>
<evidence type="ECO:0000313" key="2">
    <source>
        <dbReference type="EMBL" id="MBB5350033.1"/>
    </source>
</evidence>
<dbReference type="EMBL" id="JACHFD010000001">
    <property type="protein sequence ID" value="MBB5350033.1"/>
    <property type="molecule type" value="Genomic_DNA"/>
</dbReference>
<accession>A0A840UYG2</accession>
<name>A0A840UYG2_9BACT</name>
<proteinExistence type="predicted"/>
<dbReference type="RefSeq" id="WP_184015010.1">
    <property type="nucleotide sequence ID" value="NZ_JACHFD010000001.1"/>
</dbReference>
<evidence type="ECO:0000256" key="1">
    <source>
        <dbReference type="SAM" id="Phobius"/>
    </source>
</evidence>
<keyword evidence="1" id="KW-0812">Transmembrane</keyword>
<sequence length="80" mass="8697">MIEMDFSDLVVGLVGGAFLAVILFAILSRSKHAKTERKALEKKAVCRLCLAVFEVDGRFDEHHCPQCHASTGQEGPTPLG</sequence>
<protein>
    <submittedName>
        <fullName evidence="2">Putative paraquat-inducible protein A</fullName>
    </submittedName>
</protein>
<feature type="transmembrane region" description="Helical" evidence="1">
    <location>
        <begin position="6"/>
        <end position="27"/>
    </location>
</feature>
<keyword evidence="3" id="KW-1185">Reference proteome</keyword>
<gene>
    <name evidence="2" type="ORF">HNR46_000254</name>
</gene>
<comment type="caution">
    <text evidence="2">The sequence shown here is derived from an EMBL/GenBank/DDBJ whole genome shotgun (WGS) entry which is preliminary data.</text>
</comment>
<dbReference type="AlphaFoldDB" id="A0A840UYG2"/>